<keyword evidence="5 11" id="KW-0808">Transferase</keyword>
<evidence type="ECO:0000256" key="11">
    <source>
        <dbReference type="HAMAP-Rule" id="MF_00244"/>
    </source>
</evidence>
<dbReference type="Pfam" id="PF01467">
    <property type="entry name" value="CTP_transf_like"/>
    <property type="match status" value="1"/>
</dbReference>
<dbReference type="HAMAP" id="MF_00244">
    <property type="entry name" value="NaMN_adenylyltr"/>
    <property type="match status" value="1"/>
</dbReference>
<dbReference type="SUPFAM" id="SSF52374">
    <property type="entry name" value="Nucleotidylyl transferase"/>
    <property type="match status" value="1"/>
</dbReference>
<evidence type="ECO:0000256" key="8">
    <source>
        <dbReference type="ARBA" id="ARBA00022840"/>
    </source>
</evidence>
<evidence type="ECO:0000256" key="6">
    <source>
        <dbReference type="ARBA" id="ARBA00022695"/>
    </source>
</evidence>
<dbReference type="UniPathway" id="UPA00253">
    <property type="reaction ID" value="UER00332"/>
</dbReference>
<gene>
    <name evidence="11" type="primary">nadD</name>
    <name evidence="13" type="ORF">PJIAN_1291</name>
</gene>
<evidence type="ECO:0000256" key="2">
    <source>
        <dbReference type="ARBA" id="ARBA00005019"/>
    </source>
</evidence>
<dbReference type="InterPro" id="IPR014729">
    <property type="entry name" value="Rossmann-like_a/b/a_fold"/>
</dbReference>
<evidence type="ECO:0000259" key="12">
    <source>
        <dbReference type="Pfam" id="PF01467"/>
    </source>
</evidence>
<evidence type="ECO:0000256" key="7">
    <source>
        <dbReference type="ARBA" id="ARBA00022741"/>
    </source>
</evidence>
<keyword evidence="9 11" id="KW-0520">NAD</keyword>
<keyword evidence="6 11" id="KW-0548">Nucleotidyltransferase</keyword>
<comment type="caution">
    <text evidence="13">The sequence shown here is derived from an EMBL/GenBank/DDBJ whole genome shotgun (WGS) entry which is preliminary data.</text>
</comment>
<reference evidence="14" key="2">
    <citation type="journal article" date="2017" name="Genome Announc.">
        <title>Draft genome sequence of Paludibacter jiangxiensis NM7(T), a propionate-producing fermentative bacterium.</title>
        <authorList>
            <person name="Qiu Y.-L."/>
            <person name="Tourlousse D.M."/>
            <person name="Matsuura N."/>
            <person name="Ohashi A."/>
            <person name="Sekiguchi Y."/>
        </authorList>
    </citation>
    <scope>NUCLEOTIDE SEQUENCE [LARGE SCALE GENOMIC DNA]</scope>
    <source>
        <strain evidence="14">NM7</strain>
    </source>
</reference>
<evidence type="ECO:0000313" key="14">
    <source>
        <dbReference type="Proteomes" id="UP000076586"/>
    </source>
</evidence>
<dbReference type="STRING" id="681398.PJIAN_1291"/>
<dbReference type="RefSeq" id="WP_068701322.1">
    <property type="nucleotide sequence ID" value="NZ_BDCR01000001.1"/>
</dbReference>
<evidence type="ECO:0000256" key="9">
    <source>
        <dbReference type="ARBA" id="ARBA00023027"/>
    </source>
</evidence>
<dbReference type="Proteomes" id="UP000076586">
    <property type="component" value="Unassembled WGS sequence"/>
</dbReference>
<dbReference type="InterPro" id="IPR004821">
    <property type="entry name" value="Cyt_trans-like"/>
</dbReference>
<evidence type="ECO:0000256" key="3">
    <source>
        <dbReference type="ARBA" id="ARBA00009014"/>
    </source>
</evidence>
<keyword evidence="7 11" id="KW-0547">Nucleotide-binding</keyword>
<comment type="pathway">
    <text evidence="2 11">Cofactor biosynthesis; NAD(+) biosynthesis; deamido-NAD(+) from nicotinate D-ribonucleotide: step 1/1.</text>
</comment>
<evidence type="ECO:0000256" key="5">
    <source>
        <dbReference type="ARBA" id="ARBA00022679"/>
    </source>
</evidence>
<name>A0A170YCU2_9BACT</name>
<evidence type="ECO:0000256" key="10">
    <source>
        <dbReference type="ARBA" id="ARBA00048721"/>
    </source>
</evidence>
<organism evidence="13 14">
    <name type="scientific">Paludibacter jiangxiensis</name>
    <dbReference type="NCBI Taxonomy" id="681398"/>
    <lineage>
        <taxon>Bacteria</taxon>
        <taxon>Pseudomonadati</taxon>
        <taxon>Bacteroidota</taxon>
        <taxon>Bacteroidia</taxon>
        <taxon>Bacteroidales</taxon>
        <taxon>Paludibacteraceae</taxon>
        <taxon>Paludibacter</taxon>
    </lineage>
</organism>
<dbReference type="NCBIfam" id="TIGR00482">
    <property type="entry name" value="nicotinate (nicotinamide) nucleotide adenylyltransferase"/>
    <property type="match status" value="1"/>
</dbReference>
<keyword evidence="8 11" id="KW-0067">ATP-binding</keyword>
<feature type="domain" description="Cytidyltransferase-like" evidence="12">
    <location>
        <begin position="6"/>
        <end position="164"/>
    </location>
</feature>
<dbReference type="PANTHER" id="PTHR39321:SF3">
    <property type="entry name" value="PHOSPHOPANTETHEINE ADENYLYLTRANSFERASE"/>
    <property type="match status" value="1"/>
</dbReference>
<comment type="similarity">
    <text evidence="3 11">Belongs to the NadD family.</text>
</comment>
<accession>A0A170YCU2</accession>
<dbReference type="PANTHER" id="PTHR39321">
    <property type="entry name" value="NICOTINATE-NUCLEOTIDE ADENYLYLTRANSFERASE-RELATED"/>
    <property type="match status" value="1"/>
</dbReference>
<keyword evidence="14" id="KW-1185">Reference proteome</keyword>
<dbReference type="GO" id="GO:0004515">
    <property type="term" value="F:nicotinate-nucleotide adenylyltransferase activity"/>
    <property type="evidence" value="ECO:0007669"/>
    <property type="project" value="UniProtKB-UniRule"/>
</dbReference>
<reference evidence="14" key="1">
    <citation type="submission" date="2016-04" db="EMBL/GenBank/DDBJ databases">
        <title>Draft genome sequence of Paludibacter jiangxiensis strain NM7.</title>
        <authorList>
            <person name="Qiu Y."/>
            <person name="Matsuura N."/>
            <person name="Ohashi A."/>
            <person name="Tourlousse M.D."/>
            <person name="Sekiguchi Y."/>
        </authorList>
    </citation>
    <scope>NUCLEOTIDE SEQUENCE [LARGE SCALE GENOMIC DNA]</scope>
    <source>
        <strain evidence="14">NM7</strain>
    </source>
</reference>
<keyword evidence="4 11" id="KW-0662">Pyridine nucleotide biosynthesis</keyword>
<evidence type="ECO:0000256" key="1">
    <source>
        <dbReference type="ARBA" id="ARBA00002324"/>
    </source>
</evidence>
<protein>
    <recommendedName>
        <fullName evidence="11">Probable nicotinate-nucleotide adenylyltransferase</fullName>
        <ecNumber evidence="11">2.7.7.18</ecNumber>
    </recommendedName>
    <alternativeName>
        <fullName evidence="11">Deamido-NAD(+) diphosphorylase</fullName>
    </alternativeName>
    <alternativeName>
        <fullName evidence="11">Deamido-NAD(+) pyrophosphorylase</fullName>
    </alternativeName>
    <alternativeName>
        <fullName evidence="11">Nicotinate mononucleotide adenylyltransferase</fullName>
        <shortName evidence="11">NaMN adenylyltransferase</shortName>
    </alternativeName>
</protein>
<dbReference type="CDD" id="cd02165">
    <property type="entry name" value="NMNAT"/>
    <property type="match status" value="1"/>
</dbReference>
<dbReference type="NCBIfam" id="TIGR00125">
    <property type="entry name" value="cyt_tran_rel"/>
    <property type="match status" value="1"/>
</dbReference>
<dbReference type="EMBL" id="BDCR01000001">
    <property type="protein sequence ID" value="GAT61708.1"/>
    <property type="molecule type" value="Genomic_DNA"/>
</dbReference>
<dbReference type="InterPro" id="IPR005248">
    <property type="entry name" value="NadD/NMNAT"/>
</dbReference>
<evidence type="ECO:0000313" key="13">
    <source>
        <dbReference type="EMBL" id="GAT61708.1"/>
    </source>
</evidence>
<comment type="catalytic activity">
    <reaction evidence="10 11">
        <text>nicotinate beta-D-ribonucleotide + ATP + H(+) = deamido-NAD(+) + diphosphate</text>
        <dbReference type="Rhea" id="RHEA:22860"/>
        <dbReference type="ChEBI" id="CHEBI:15378"/>
        <dbReference type="ChEBI" id="CHEBI:30616"/>
        <dbReference type="ChEBI" id="CHEBI:33019"/>
        <dbReference type="ChEBI" id="CHEBI:57502"/>
        <dbReference type="ChEBI" id="CHEBI:58437"/>
        <dbReference type="EC" id="2.7.7.18"/>
    </reaction>
</comment>
<dbReference type="GO" id="GO:0009435">
    <property type="term" value="P:NAD+ biosynthetic process"/>
    <property type="evidence" value="ECO:0007669"/>
    <property type="project" value="UniProtKB-UniRule"/>
</dbReference>
<proteinExistence type="inferred from homology"/>
<dbReference type="AlphaFoldDB" id="A0A170YCU2"/>
<dbReference type="Gene3D" id="3.40.50.620">
    <property type="entry name" value="HUPs"/>
    <property type="match status" value="1"/>
</dbReference>
<evidence type="ECO:0000256" key="4">
    <source>
        <dbReference type="ARBA" id="ARBA00022642"/>
    </source>
</evidence>
<dbReference type="OrthoDB" id="5295945at2"/>
<dbReference type="GO" id="GO:0005524">
    <property type="term" value="F:ATP binding"/>
    <property type="evidence" value="ECO:0007669"/>
    <property type="project" value="UniProtKB-KW"/>
</dbReference>
<dbReference type="EC" id="2.7.7.18" evidence="11"/>
<sequence>MIKTAVFSGTFNPIHVGHLVLANYLCEFTDVDEVWLMVSPLNPLKEPNTALDSKLRYEMAKLAIDDDARLSASDFELHLPQPTYSIKTLTALRDNYPDREFSLLIGADNWLVFDQWKDYQQIIDEFPIWIYPRAGFEVKIPDFMPSVKLLSAPLVEISSTFIRQSITGGHDMRRFVPEEVWKYIKTNRLYL</sequence>
<comment type="function">
    <text evidence="1 11">Catalyzes the reversible adenylation of nicotinate mononucleotide (NaMN) to nicotinic acid adenine dinucleotide (NaAD).</text>
</comment>